<keyword evidence="5" id="KW-1185">Reference proteome</keyword>
<dbReference type="GO" id="GO:0031012">
    <property type="term" value="C:extracellular matrix"/>
    <property type="evidence" value="ECO:0007669"/>
    <property type="project" value="TreeGrafter"/>
</dbReference>
<protein>
    <submittedName>
        <fullName evidence="4">Papilin</fullName>
    </submittedName>
</protein>
<dbReference type="SUPFAM" id="SSF82895">
    <property type="entry name" value="TSP-1 type 1 repeat"/>
    <property type="match status" value="6"/>
</dbReference>
<organism evidence="4 5">
    <name type="scientific">Araneus ventricosus</name>
    <name type="common">Orbweaver spider</name>
    <name type="synonym">Epeira ventricosa</name>
    <dbReference type="NCBI Taxonomy" id="182803"/>
    <lineage>
        <taxon>Eukaryota</taxon>
        <taxon>Metazoa</taxon>
        <taxon>Ecdysozoa</taxon>
        <taxon>Arthropoda</taxon>
        <taxon>Chelicerata</taxon>
        <taxon>Arachnida</taxon>
        <taxon>Araneae</taxon>
        <taxon>Araneomorphae</taxon>
        <taxon>Entelegynae</taxon>
        <taxon>Araneoidea</taxon>
        <taxon>Araneidae</taxon>
        <taxon>Araneus</taxon>
    </lineage>
</organism>
<dbReference type="GO" id="GO:0006508">
    <property type="term" value="P:proteolysis"/>
    <property type="evidence" value="ECO:0007669"/>
    <property type="project" value="TreeGrafter"/>
</dbReference>
<dbReference type="InterPro" id="IPR036383">
    <property type="entry name" value="TSP1_rpt_sf"/>
</dbReference>
<reference evidence="4 5" key="1">
    <citation type="journal article" date="2019" name="Sci. Rep.">
        <title>Orb-weaving spider Araneus ventricosus genome elucidates the spidroin gene catalogue.</title>
        <authorList>
            <person name="Kono N."/>
            <person name="Nakamura H."/>
            <person name="Ohtoshi R."/>
            <person name="Moran D.A.P."/>
            <person name="Shinohara A."/>
            <person name="Yoshida Y."/>
            <person name="Fujiwara M."/>
            <person name="Mori M."/>
            <person name="Tomita M."/>
            <person name="Arakawa K."/>
        </authorList>
    </citation>
    <scope>NUCLEOTIDE SEQUENCE [LARGE SCALE GENOMIC DNA]</scope>
</reference>
<dbReference type="GO" id="GO:0004222">
    <property type="term" value="F:metalloendopeptidase activity"/>
    <property type="evidence" value="ECO:0007669"/>
    <property type="project" value="TreeGrafter"/>
</dbReference>
<dbReference type="PANTHER" id="PTHR13723">
    <property type="entry name" value="ADAMTS A DISINTEGRIN AND METALLOPROTEASE WITH THROMBOSPONDIN MOTIFS PROTEASE"/>
    <property type="match status" value="1"/>
</dbReference>
<dbReference type="GO" id="GO:0005576">
    <property type="term" value="C:extracellular region"/>
    <property type="evidence" value="ECO:0007669"/>
    <property type="project" value="UniProtKB-SubCell"/>
</dbReference>
<dbReference type="InterPro" id="IPR000884">
    <property type="entry name" value="TSP1_rpt"/>
</dbReference>
<dbReference type="Gene3D" id="2.20.100.10">
    <property type="entry name" value="Thrombospondin type-1 (TSP1) repeat"/>
    <property type="match status" value="4"/>
</dbReference>
<dbReference type="Proteomes" id="UP000499080">
    <property type="component" value="Unassembled WGS sequence"/>
</dbReference>
<dbReference type="OrthoDB" id="5950222at2759"/>
<dbReference type="AlphaFoldDB" id="A0A4Y2NPI6"/>
<gene>
    <name evidence="4" type="primary">Ppn_10</name>
    <name evidence="4" type="ORF">AVEN_60046_1</name>
</gene>
<evidence type="ECO:0000313" key="5">
    <source>
        <dbReference type="Proteomes" id="UP000499080"/>
    </source>
</evidence>
<proteinExistence type="predicted"/>
<sequence length="366" mass="40972">MCGNGNRTRTVDCSSGRETRDPSLCNADRKPVEFQSCTLGPCEEVKWTVSEWSGCQDTCSPSIQSRQVHCANKDSALFPVDACDAAEMPEVTKPCPKPARCEATWHASEWSEVSNPSLDMQCDRMCGNGNRTRIVECSLDRETIDPSLCDADKKPVECESCTLGPCEEVKWTVSEWSRCQNFCRPSIQSRQVHCANADDVFFPEDACHAAEMPEQTRPCPKPVRCEAMWHASEWSDCDRTCGNGKRTRVVECSLDKETVDPSFCDSDKKPVEYEGCTLGLCEEMKWTVSEWSRCEDSCSPSTQSRQVHCMNEEGAVFPNNSCDASQMPELSKPCPKPARCEVMWHASEWSEVSNPSILCTNKYPEV</sequence>
<evidence type="ECO:0000256" key="1">
    <source>
        <dbReference type="ARBA" id="ARBA00004613"/>
    </source>
</evidence>
<comment type="subcellular location">
    <subcellularLocation>
        <location evidence="1">Secreted</location>
    </subcellularLocation>
</comment>
<feature type="compositionally biased region" description="Polar residues" evidence="3">
    <location>
        <begin position="1"/>
        <end position="13"/>
    </location>
</feature>
<dbReference type="GO" id="GO:0030198">
    <property type="term" value="P:extracellular matrix organization"/>
    <property type="evidence" value="ECO:0007669"/>
    <property type="project" value="TreeGrafter"/>
</dbReference>
<evidence type="ECO:0000256" key="2">
    <source>
        <dbReference type="ARBA" id="ARBA00022525"/>
    </source>
</evidence>
<name>A0A4Y2NPI6_ARAVE</name>
<dbReference type="Pfam" id="PF19030">
    <property type="entry name" value="TSP1_ADAMTS"/>
    <property type="match status" value="6"/>
</dbReference>
<evidence type="ECO:0000256" key="3">
    <source>
        <dbReference type="SAM" id="MobiDB-lite"/>
    </source>
</evidence>
<evidence type="ECO:0000313" key="4">
    <source>
        <dbReference type="EMBL" id="GBN40460.1"/>
    </source>
</evidence>
<dbReference type="EMBL" id="BGPR01009511">
    <property type="protein sequence ID" value="GBN40460.1"/>
    <property type="molecule type" value="Genomic_DNA"/>
</dbReference>
<dbReference type="SMART" id="SM00209">
    <property type="entry name" value="TSP1"/>
    <property type="match status" value="5"/>
</dbReference>
<accession>A0A4Y2NPI6</accession>
<comment type="caution">
    <text evidence="4">The sequence shown here is derived from an EMBL/GenBank/DDBJ whole genome shotgun (WGS) entry which is preliminary data.</text>
</comment>
<feature type="region of interest" description="Disordered" evidence="3">
    <location>
        <begin position="1"/>
        <end position="22"/>
    </location>
</feature>
<keyword evidence="2" id="KW-0964">Secreted</keyword>
<dbReference type="PROSITE" id="PS50092">
    <property type="entry name" value="TSP1"/>
    <property type="match status" value="5"/>
</dbReference>
<dbReference type="PANTHER" id="PTHR13723:SF278">
    <property type="entry name" value="ADAM METALLOPEPTIDASE WITH THROMBOSPONDIN TYPE 1 MOTIF A, ISOFORM B"/>
    <property type="match status" value="1"/>
</dbReference>
<dbReference type="InterPro" id="IPR050439">
    <property type="entry name" value="ADAMTS_ADAMTS-like"/>
</dbReference>